<reference evidence="4" key="3">
    <citation type="submission" date="2025-08" db="UniProtKB">
        <authorList>
            <consortium name="Ensembl"/>
        </authorList>
    </citation>
    <scope>IDENTIFICATION</scope>
</reference>
<dbReference type="Gene3D" id="1.25.40.10">
    <property type="entry name" value="Tetratricopeptide repeat domain"/>
    <property type="match status" value="1"/>
</dbReference>
<reference evidence="4" key="2">
    <citation type="submission" date="2020-02" db="EMBL/GenBank/DDBJ databases">
        <title>Esox lucius (northern pike) genome, fEsoLuc1, primary haplotype.</title>
        <authorList>
            <person name="Myers G."/>
            <person name="Karagic N."/>
            <person name="Meyer A."/>
            <person name="Pippel M."/>
            <person name="Reichard M."/>
            <person name="Winkler S."/>
            <person name="Tracey A."/>
            <person name="Sims Y."/>
            <person name="Howe K."/>
            <person name="Rhie A."/>
            <person name="Formenti G."/>
            <person name="Durbin R."/>
            <person name="Fedrigo O."/>
            <person name="Jarvis E.D."/>
        </authorList>
    </citation>
    <scope>NUCLEOTIDE SEQUENCE [LARGE SCALE GENOMIC DNA]</scope>
</reference>
<reference evidence="4" key="4">
    <citation type="submission" date="2025-09" db="UniProtKB">
        <authorList>
            <consortium name="Ensembl"/>
        </authorList>
    </citation>
    <scope>IDENTIFICATION</scope>
</reference>
<dbReference type="OrthoDB" id="1914839at2759"/>
<dbReference type="OMA" id="YQKTQVK"/>
<dbReference type="GO" id="GO:0003676">
    <property type="term" value="F:nucleic acid binding"/>
    <property type="evidence" value="ECO:0007669"/>
    <property type="project" value="InterPro"/>
</dbReference>
<dbReference type="InParanoid" id="A0A3P8Y801"/>
<evidence type="ECO:0000313" key="5">
    <source>
        <dbReference type="Proteomes" id="UP000265140"/>
    </source>
</evidence>
<dbReference type="RefSeq" id="XP_010870226.1">
    <property type="nucleotide sequence ID" value="XM_010871924.3"/>
</dbReference>
<dbReference type="CTD" id="151613"/>
<dbReference type="PROSITE" id="PS50005">
    <property type="entry name" value="TPR"/>
    <property type="match status" value="2"/>
</dbReference>
<feature type="compositionally biased region" description="Basic and acidic residues" evidence="2">
    <location>
        <begin position="596"/>
        <end position="628"/>
    </location>
</feature>
<dbReference type="SUPFAM" id="SSF48452">
    <property type="entry name" value="TPR-like"/>
    <property type="match status" value="1"/>
</dbReference>
<dbReference type="STRING" id="8010.ENSELUP00000012742"/>
<dbReference type="GeneTree" id="ENSGT00390000013701"/>
<dbReference type="PROSITE" id="PS50126">
    <property type="entry name" value="S1"/>
    <property type="match status" value="1"/>
</dbReference>
<feature type="compositionally biased region" description="Low complexity" evidence="2">
    <location>
        <begin position="466"/>
        <end position="479"/>
    </location>
</feature>
<proteinExistence type="predicted"/>
<feature type="compositionally biased region" description="Polar residues" evidence="2">
    <location>
        <begin position="663"/>
        <end position="673"/>
    </location>
</feature>
<dbReference type="SMART" id="SM00316">
    <property type="entry name" value="S1"/>
    <property type="match status" value="1"/>
</dbReference>
<gene>
    <name evidence="4" type="primary">TTC14</name>
</gene>
<dbReference type="Pfam" id="PF13414">
    <property type="entry name" value="TPR_11"/>
    <property type="match status" value="1"/>
</dbReference>
<evidence type="ECO:0000259" key="3">
    <source>
        <dbReference type="PROSITE" id="PS50126"/>
    </source>
</evidence>
<dbReference type="InterPro" id="IPR003029">
    <property type="entry name" value="S1_domain"/>
</dbReference>
<feature type="domain" description="S1 motif" evidence="3">
    <location>
        <begin position="117"/>
        <end position="199"/>
    </location>
</feature>
<evidence type="ECO:0000256" key="2">
    <source>
        <dbReference type="SAM" id="MobiDB-lite"/>
    </source>
</evidence>
<reference evidence="5" key="1">
    <citation type="journal article" date="2014" name="PLoS ONE">
        <title>The genome and linkage map of the northern pike (Esox lucius): conserved synteny revealed between the salmonid sister group and the Neoteleostei.</title>
        <authorList>
            <person name="Rondeau E.B."/>
            <person name="Minkley D.R."/>
            <person name="Leong J.S."/>
            <person name="Messmer A.M."/>
            <person name="Jantzen J.R."/>
            <person name="von Schalburg K.R."/>
            <person name="Lemon C."/>
            <person name="Bird N.H."/>
            <person name="Koop B.F."/>
        </authorList>
    </citation>
    <scope>NUCLEOTIDE SEQUENCE</scope>
</reference>
<dbReference type="Bgee" id="ENSELUG00000012936">
    <property type="expression patterns" value="Expressed in liver and 14 other cell types or tissues"/>
</dbReference>
<name>A0A3P8Y801_ESOLU</name>
<keyword evidence="1" id="KW-0802">TPR repeat</keyword>
<dbReference type="Ensembl" id="ENSELUT00000038220.3">
    <property type="protein sequence ID" value="ENSELUP00000012742.1"/>
    <property type="gene ID" value="ENSELUG00000012936.3"/>
</dbReference>
<dbReference type="PANTHER" id="PTHR23184:SF9">
    <property type="entry name" value="TETRATRICOPEPTIDE REPEAT PROTEIN 14"/>
    <property type="match status" value="1"/>
</dbReference>
<evidence type="ECO:0000313" key="4">
    <source>
        <dbReference type="Ensembl" id="ENSELUP00000012742.1"/>
    </source>
</evidence>
<dbReference type="Gene3D" id="2.40.50.140">
    <property type="entry name" value="Nucleic acid-binding proteins"/>
    <property type="match status" value="1"/>
</dbReference>
<dbReference type="FunCoup" id="A0A3P8Y801">
    <property type="interactions" value="729"/>
</dbReference>
<sequence length="748" mass="84779">MDKDLLRQTLSYHGQSLFAHLKCEQSENPDFKAIEPDLSKASYQRNDGGEDKALVEQFIARKADILFAQSWKSNAPVEYVLEDEAEEPYAIMPPLEQFMEVSFEERRNLLYRDMERGDIVIGRINSIRDFGFFVTLICMGGGLERDIEDLELTALCPLRDVPSNGNHDDPLSYYQMNDLIRAGVKDIDRYHEKITISLQPSSLATNLVSQKLGVLSKDDLPLHYSRSLRVANDNTETYERVLEGTLGYSNPLNVEYLLGKIGISDTQPPSLMRGLQSKHFLEEDFATTIRKKQSASWALKCVRIGVDHFKSGRYVEAMNEYNKALEIDTNNVEALVARGALYANKGSLLKAITDFELALESCPTHRNAKKYLCQTLVERGGQLEEEEKLVTAEGFYRKALALDDSFPDAKEALRKIELLIQKSLKLREEMAAREAEKAKNVETSAEKLRKILKEEKRMKRKRKRSSSSSTSSSSSSDRSSSSHRKSKKKKRKHRRSSRGGKRQQRVSSRGNWSAADDEEEWYPAPPNTSASFLDPKSSRYRSFDVPNRTEEHSQHYSKHRSQTHSQHSLPSVSTNAPDNRGRFEDDPFDISPLRAECSKGKGICDKTGDGEVNGREMEASRGRKKSQECHFGPQEIPRSSEKDKNSRTSSTSSEHSSKSSRNDLPSQSRISTYRRSDSGRYGITERDKEEENRGIRRSDGGDNRSSPYTSRNGKSSAGGSQKKELPSNLLDLFSQIAQFEKEKCKPQK</sequence>
<feature type="repeat" description="TPR" evidence="1">
    <location>
        <begin position="332"/>
        <end position="365"/>
    </location>
</feature>
<dbReference type="InterPro" id="IPR011990">
    <property type="entry name" value="TPR-like_helical_dom_sf"/>
</dbReference>
<dbReference type="InterPro" id="IPR039190">
    <property type="entry name" value="TTC14"/>
</dbReference>
<protein>
    <recommendedName>
        <fullName evidence="3">S1 motif domain-containing protein</fullName>
    </recommendedName>
</protein>
<dbReference type="Proteomes" id="UP000265140">
    <property type="component" value="Chromosome 8"/>
</dbReference>
<feature type="compositionally biased region" description="Polar residues" evidence="2">
    <location>
        <begin position="703"/>
        <end position="719"/>
    </location>
</feature>
<dbReference type="PANTHER" id="PTHR23184">
    <property type="entry name" value="TETRATRICOPEPTIDE REPEAT PROTEIN 14"/>
    <property type="match status" value="1"/>
</dbReference>
<dbReference type="RefSeq" id="XP_010870227.1">
    <property type="nucleotide sequence ID" value="XM_010871925.3"/>
</dbReference>
<dbReference type="KEGG" id="els:105011694"/>
<dbReference type="RefSeq" id="XP_010870228.1">
    <property type="nucleotide sequence ID" value="XM_010871926.3"/>
</dbReference>
<accession>A0A3P8Y801</accession>
<dbReference type="SMART" id="SM00028">
    <property type="entry name" value="TPR"/>
    <property type="match status" value="3"/>
</dbReference>
<feature type="compositionally biased region" description="Basic and acidic residues" evidence="2">
    <location>
        <begin position="674"/>
        <end position="702"/>
    </location>
</feature>
<organism evidence="4 5">
    <name type="scientific">Esox lucius</name>
    <name type="common">Northern pike</name>
    <dbReference type="NCBI Taxonomy" id="8010"/>
    <lineage>
        <taxon>Eukaryota</taxon>
        <taxon>Metazoa</taxon>
        <taxon>Chordata</taxon>
        <taxon>Craniata</taxon>
        <taxon>Vertebrata</taxon>
        <taxon>Euteleostomi</taxon>
        <taxon>Actinopterygii</taxon>
        <taxon>Neopterygii</taxon>
        <taxon>Teleostei</taxon>
        <taxon>Protacanthopterygii</taxon>
        <taxon>Esociformes</taxon>
        <taxon>Esocidae</taxon>
        <taxon>Esox</taxon>
    </lineage>
</organism>
<dbReference type="AlphaFoldDB" id="A0A3P8Y801"/>
<dbReference type="GeneID" id="105011694"/>
<keyword evidence="5" id="KW-1185">Reference proteome</keyword>
<dbReference type="SUPFAM" id="SSF50249">
    <property type="entry name" value="Nucleic acid-binding proteins"/>
    <property type="match status" value="1"/>
</dbReference>
<dbReference type="RefSeq" id="XP_010870225.1">
    <property type="nucleotide sequence ID" value="XM_010871923.4"/>
</dbReference>
<evidence type="ECO:0000256" key="1">
    <source>
        <dbReference type="PROSITE-ProRule" id="PRU00339"/>
    </source>
</evidence>
<feature type="region of interest" description="Disordered" evidence="2">
    <location>
        <begin position="454"/>
        <end position="729"/>
    </location>
</feature>
<feature type="compositionally biased region" description="Basic residues" evidence="2">
    <location>
        <begin position="481"/>
        <end position="504"/>
    </location>
</feature>
<dbReference type="InterPro" id="IPR012340">
    <property type="entry name" value="NA-bd_OB-fold"/>
</dbReference>
<feature type="compositionally biased region" description="Polar residues" evidence="2">
    <location>
        <begin position="563"/>
        <end position="577"/>
    </location>
</feature>
<feature type="repeat" description="TPR" evidence="1">
    <location>
        <begin position="298"/>
        <end position="331"/>
    </location>
</feature>
<dbReference type="InterPro" id="IPR019734">
    <property type="entry name" value="TPR_rpt"/>
</dbReference>